<keyword evidence="2" id="KW-0732">Signal</keyword>
<proteinExistence type="predicted"/>
<dbReference type="Proteomes" id="UP001457282">
    <property type="component" value="Unassembled WGS sequence"/>
</dbReference>
<dbReference type="EMBL" id="JBEDUW010000007">
    <property type="protein sequence ID" value="KAK9913196.1"/>
    <property type="molecule type" value="Genomic_DNA"/>
</dbReference>
<feature type="signal peptide" evidence="2">
    <location>
        <begin position="1"/>
        <end position="23"/>
    </location>
</feature>
<dbReference type="PANTHER" id="PTHR36619:SF3">
    <property type="entry name" value="TRANSMEMBRANE PROTEIN"/>
    <property type="match status" value="1"/>
</dbReference>
<evidence type="ECO:0000256" key="1">
    <source>
        <dbReference type="SAM" id="MobiDB-lite"/>
    </source>
</evidence>
<feature type="chain" id="PRO_5043822483" evidence="2">
    <location>
        <begin position="24"/>
        <end position="111"/>
    </location>
</feature>
<accession>A0AAW1W147</accession>
<evidence type="ECO:0000313" key="3">
    <source>
        <dbReference type="EMBL" id="KAK9913196.1"/>
    </source>
</evidence>
<comment type="caution">
    <text evidence="3">The sequence shown here is derived from an EMBL/GenBank/DDBJ whole genome shotgun (WGS) entry which is preliminary data.</text>
</comment>
<protein>
    <submittedName>
        <fullName evidence="3">Uncharacterized protein</fullName>
    </submittedName>
</protein>
<name>A0AAW1W147_RUBAR</name>
<sequence length="111" mass="12266">MPFWSSTASYLMALLYFLLILLASPLTQMSSEARVIATMRPLDQSYYSSPSNYVPFRPNKAHVPKAFVNPKIVEGCLPKGIHRSSAPSHYVNDQPLDSTLCSSSSKGMNNP</sequence>
<keyword evidence="4" id="KW-1185">Reference proteome</keyword>
<dbReference type="AlphaFoldDB" id="A0AAW1W147"/>
<gene>
    <name evidence="3" type="ORF">M0R45_037020</name>
</gene>
<organism evidence="3 4">
    <name type="scientific">Rubus argutus</name>
    <name type="common">Southern blackberry</name>
    <dbReference type="NCBI Taxonomy" id="59490"/>
    <lineage>
        <taxon>Eukaryota</taxon>
        <taxon>Viridiplantae</taxon>
        <taxon>Streptophyta</taxon>
        <taxon>Embryophyta</taxon>
        <taxon>Tracheophyta</taxon>
        <taxon>Spermatophyta</taxon>
        <taxon>Magnoliopsida</taxon>
        <taxon>eudicotyledons</taxon>
        <taxon>Gunneridae</taxon>
        <taxon>Pentapetalae</taxon>
        <taxon>rosids</taxon>
        <taxon>fabids</taxon>
        <taxon>Rosales</taxon>
        <taxon>Rosaceae</taxon>
        <taxon>Rosoideae</taxon>
        <taxon>Rosoideae incertae sedis</taxon>
        <taxon>Rubus</taxon>
    </lineage>
</organism>
<dbReference type="PANTHER" id="PTHR36619">
    <property type="entry name" value="OS04G0208900 PROTEIN"/>
    <property type="match status" value="1"/>
</dbReference>
<feature type="compositionally biased region" description="Polar residues" evidence="1">
    <location>
        <begin position="95"/>
        <end position="111"/>
    </location>
</feature>
<feature type="region of interest" description="Disordered" evidence="1">
    <location>
        <begin position="87"/>
        <end position="111"/>
    </location>
</feature>
<evidence type="ECO:0000256" key="2">
    <source>
        <dbReference type="SAM" id="SignalP"/>
    </source>
</evidence>
<reference evidence="3 4" key="1">
    <citation type="journal article" date="2023" name="G3 (Bethesda)">
        <title>A chromosome-length genome assembly and annotation of blackberry (Rubus argutus, cv. 'Hillquist').</title>
        <authorList>
            <person name="Bruna T."/>
            <person name="Aryal R."/>
            <person name="Dudchenko O."/>
            <person name="Sargent D.J."/>
            <person name="Mead D."/>
            <person name="Buti M."/>
            <person name="Cavallini A."/>
            <person name="Hytonen T."/>
            <person name="Andres J."/>
            <person name="Pham M."/>
            <person name="Weisz D."/>
            <person name="Mascagni F."/>
            <person name="Usai G."/>
            <person name="Natali L."/>
            <person name="Bassil N."/>
            <person name="Fernandez G.E."/>
            <person name="Lomsadze A."/>
            <person name="Armour M."/>
            <person name="Olukolu B."/>
            <person name="Poorten T."/>
            <person name="Britton C."/>
            <person name="Davik J."/>
            <person name="Ashrafi H."/>
            <person name="Aiden E.L."/>
            <person name="Borodovsky M."/>
            <person name="Worthington M."/>
        </authorList>
    </citation>
    <scope>NUCLEOTIDE SEQUENCE [LARGE SCALE GENOMIC DNA]</scope>
    <source>
        <strain evidence="3">PI 553951</strain>
    </source>
</reference>
<evidence type="ECO:0000313" key="4">
    <source>
        <dbReference type="Proteomes" id="UP001457282"/>
    </source>
</evidence>